<dbReference type="SUPFAM" id="SSF53335">
    <property type="entry name" value="S-adenosyl-L-methionine-dependent methyltransferases"/>
    <property type="match status" value="1"/>
</dbReference>
<dbReference type="GO" id="GO:0008757">
    <property type="term" value="F:S-adenosylmethionine-dependent methyltransferase activity"/>
    <property type="evidence" value="ECO:0007669"/>
    <property type="project" value="InterPro"/>
</dbReference>
<dbReference type="AlphaFoldDB" id="A0A1F8GT69"/>
<dbReference type="CDD" id="cd02440">
    <property type="entry name" value="AdoMet_MTases"/>
    <property type="match status" value="1"/>
</dbReference>
<sequence>MDKKFEREYFELDSQDKHWWLAVRRKIIKDLLSSNFSQPSSTKILDFGSSSGEFVRYLQKLNYDVSGCDVSEEAVIKGQQKGIVNLTVLKDNCLDFPSNSFGVVLALDVLEHVEYERSAIEEIHRVLKENGLFIIFVPAFKFLWGIQDEISHHYRRYTVHSLLAMVQKSAHFEVIKKSYFNTFLFLPIALIRLLSKILNINRESDLEINNHFLNYLFFHIFNFERKLLRYLSFPFGVSVLLVLKKK</sequence>
<dbReference type="Gene3D" id="3.40.50.150">
    <property type="entry name" value="Vaccinia Virus protein VP39"/>
    <property type="match status" value="1"/>
</dbReference>
<dbReference type="Pfam" id="PF08241">
    <property type="entry name" value="Methyltransf_11"/>
    <property type="match status" value="1"/>
</dbReference>
<protein>
    <recommendedName>
        <fullName evidence="1">Methyltransferase type 11 domain-containing protein</fullName>
    </recommendedName>
</protein>
<organism evidence="2 3">
    <name type="scientific">Candidatus Yanofskybacteria bacterium RIFCSPLOWO2_01_FULL_49_17</name>
    <dbReference type="NCBI Taxonomy" id="1802700"/>
    <lineage>
        <taxon>Bacteria</taxon>
        <taxon>Candidatus Yanofskyibacteriota</taxon>
    </lineage>
</organism>
<evidence type="ECO:0000313" key="2">
    <source>
        <dbReference type="EMBL" id="OGN27836.1"/>
    </source>
</evidence>
<comment type="caution">
    <text evidence="2">The sequence shown here is derived from an EMBL/GenBank/DDBJ whole genome shotgun (WGS) entry which is preliminary data.</text>
</comment>
<dbReference type="PANTHER" id="PTHR43861:SF6">
    <property type="entry name" value="METHYLTRANSFERASE TYPE 11"/>
    <property type="match status" value="1"/>
</dbReference>
<dbReference type="EMBL" id="MGKO01000006">
    <property type="protein sequence ID" value="OGN27836.1"/>
    <property type="molecule type" value="Genomic_DNA"/>
</dbReference>
<feature type="domain" description="Methyltransferase type 11" evidence="1">
    <location>
        <begin position="45"/>
        <end position="135"/>
    </location>
</feature>
<evidence type="ECO:0000313" key="3">
    <source>
        <dbReference type="Proteomes" id="UP000178444"/>
    </source>
</evidence>
<dbReference type="InterPro" id="IPR029063">
    <property type="entry name" value="SAM-dependent_MTases_sf"/>
</dbReference>
<evidence type="ECO:0000259" key="1">
    <source>
        <dbReference type="Pfam" id="PF08241"/>
    </source>
</evidence>
<gene>
    <name evidence="2" type="ORF">A2941_00610</name>
</gene>
<proteinExistence type="predicted"/>
<dbReference type="PANTHER" id="PTHR43861">
    <property type="entry name" value="TRANS-ACONITATE 2-METHYLTRANSFERASE-RELATED"/>
    <property type="match status" value="1"/>
</dbReference>
<accession>A0A1F8GT69</accession>
<name>A0A1F8GT69_9BACT</name>
<reference evidence="2 3" key="1">
    <citation type="journal article" date="2016" name="Nat. Commun.">
        <title>Thousands of microbial genomes shed light on interconnected biogeochemical processes in an aquifer system.</title>
        <authorList>
            <person name="Anantharaman K."/>
            <person name="Brown C.T."/>
            <person name="Hug L.A."/>
            <person name="Sharon I."/>
            <person name="Castelle C.J."/>
            <person name="Probst A.J."/>
            <person name="Thomas B.C."/>
            <person name="Singh A."/>
            <person name="Wilkins M.J."/>
            <person name="Karaoz U."/>
            <person name="Brodie E.L."/>
            <person name="Williams K.H."/>
            <person name="Hubbard S.S."/>
            <person name="Banfield J.F."/>
        </authorList>
    </citation>
    <scope>NUCLEOTIDE SEQUENCE [LARGE SCALE GENOMIC DNA]</scope>
</reference>
<dbReference type="Proteomes" id="UP000178444">
    <property type="component" value="Unassembled WGS sequence"/>
</dbReference>
<dbReference type="InterPro" id="IPR013216">
    <property type="entry name" value="Methyltransf_11"/>
</dbReference>